<evidence type="ECO:0000256" key="5">
    <source>
        <dbReference type="ARBA" id="ARBA00022475"/>
    </source>
</evidence>
<feature type="transmembrane region" description="Helical" evidence="17">
    <location>
        <begin position="87"/>
        <end position="105"/>
    </location>
</feature>
<evidence type="ECO:0000256" key="16">
    <source>
        <dbReference type="ARBA" id="ARBA00047594"/>
    </source>
</evidence>
<dbReference type="EC" id="3.6.1.27" evidence="3 17"/>
<dbReference type="NCBIfam" id="NF001390">
    <property type="entry name" value="PRK00281.1-4"/>
    <property type="match status" value="1"/>
</dbReference>
<evidence type="ECO:0000256" key="8">
    <source>
        <dbReference type="ARBA" id="ARBA00022960"/>
    </source>
</evidence>
<comment type="miscellaneous">
    <text evidence="17">Bacitracin is thought to be involved in the inhibition of peptidoglycan synthesis by sequestering undecaprenyl diphosphate, thereby reducing the pool of lipid carrier available.</text>
</comment>
<keyword evidence="11 17" id="KW-0472">Membrane</keyword>
<accession>A0A9E2NLU5</accession>
<organism evidence="18 19">
    <name type="scientific">Candidatus Cellulosilyticum pullistercoris</name>
    <dbReference type="NCBI Taxonomy" id="2838521"/>
    <lineage>
        <taxon>Bacteria</taxon>
        <taxon>Bacillati</taxon>
        <taxon>Bacillota</taxon>
        <taxon>Clostridia</taxon>
        <taxon>Lachnospirales</taxon>
        <taxon>Cellulosilyticaceae</taxon>
        <taxon>Cellulosilyticum</taxon>
    </lineage>
</organism>
<feature type="transmembrane region" description="Helical" evidence="17">
    <location>
        <begin position="158"/>
        <end position="175"/>
    </location>
</feature>
<keyword evidence="13 17" id="KW-0961">Cell wall biogenesis/degradation</keyword>
<evidence type="ECO:0000256" key="15">
    <source>
        <dbReference type="ARBA" id="ARBA00032932"/>
    </source>
</evidence>
<dbReference type="Proteomes" id="UP000824229">
    <property type="component" value="Unassembled WGS sequence"/>
</dbReference>
<evidence type="ECO:0000256" key="1">
    <source>
        <dbReference type="ARBA" id="ARBA00004651"/>
    </source>
</evidence>
<name>A0A9E2NLU5_9FIRM</name>
<comment type="catalytic activity">
    <reaction evidence="16 17">
        <text>di-trans,octa-cis-undecaprenyl diphosphate + H2O = di-trans,octa-cis-undecaprenyl phosphate + phosphate + H(+)</text>
        <dbReference type="Rhea" id="RHEA:28094"/>
        <dbReference type="ChEBI" id="CHEBI:15377"/>
        <dbReference type="ChEBI" id="CHEBI:15378"/>
        <dbReference type="ChEBI" id="CHEBI:43474"/>
        <dbReference type="ChEBI" id="CHEBI:58405"/>
        <dbReference type="ChEBI" id="CHEBI:60392"/>
        <dbReference type="EC" id="3.6.1.27"/>
    </reaction>
</comment>
<dbReference type="InterPro" id="IPR003824">
    <property type="entry name" value="UppP"/>
</dbReference>
<keyword evidence="12 17" id="KW-0046">Antibiotic resistance</keyword>
<reference evidence="18" key="2">
    <citation type="submission" date="2021-04" db="EMBL/GenBank/DDBJ databases">
        <authorList>
            <person name="Gilroy R."/>
        </authorList>
    </citation>
    <scope>NUCLEOTIDE SEQUENCE</scope>
    <source>
        <strain evidence="18">B5-657</strain>
    </source>
</reference>
<comment type="function">
    <text evidence="17">Catalyzes the dephosphorylation of undecaprenyl diphosphate (UPP). Confers resistance to bacitracin.</text>
</comment>
<evidence type="ECO:0000256" key="13">
    <source>
        <dbReference type="ARBA" id="ARBA00023316"/>
    </source>
</evidence>
<keyword evidence="8 17" id="KW-0133">Cell shape</keyword>
<evidence type="ECO:0000256" key="14">
    <source>
        <dbReference type="ARBA" id="ARBA00032707"/>
    </source>
</evidence>
<feature type="transmembrane region" description="Helical" evidence="17">
    <location>
        <begin position="260"/>
        <end position="278"/>
    </location>
</feature>
<comment type="subcellular location">
    <subcellularLocation>
        <location evidence="1 17">Cell membrane</location>
        <topology evidence="1 17">Multi-pass membrane protein</topology>
    </subcellularLocation>
</comment>
<feature type="transmembrane region" description="Helical" evidence="17">
    <location>
        <begin position="45"/>
        <end position="66"/>
    </location>
</feature>
<dbReference type="PANTHER" id="PTHR30622:SF3">
    <property type="entry name" value="UNDECAPRENYL-DIPHOSPHATASE"/>
    <property type="match status" value="1"/>
</dbReference>
<evidence type="ECO:0000256" key="7">
    <source>
        <dbReference type="ARBA" id="ARBA00022801"/>
    </source>
</evidence>
<evidence type="ECO:0000256" key="10">
    <source>
        <dbReference type="ARBA" id="ARBA00022989"/>
    </source>
</evidence>
<dbReference type="EMBL" id="JAHLFQ010000195">
    <property type="protein sequence ID" value="MBU3804751.1"/>
    <property type="molecule type" value="Genomic_DNA"/>
</dbReference>
<dbReference type="HAMAP" id="MF_01006">
    <property type="entry name" value="Undec_diphosphatase"/>
    <property type="match status" value="1"/>
</dbReference>
<dbReference type="GO" id="GO:0050380">
    <property type="term" value="F:undecaprenyl-diphosphatase activity"/>
    <property type="evidence" value="ECO:0007669"/>
    <property type="project" value="UniProtKB-UniRule"/>
</dbReference>
<reference evidence="18" key="1">
    <citation type="journal article" date="2021" name="PeerJ">
        <title>Extensive microbial diversity within the chicken gut microbiome revealed by metagenomics and culture.</title>
        <authorList>
            <person name="Gilroy R."/>
            <person name="Ravi A."/>
            <person name="Getino M."/>
            <person name="Pursley I."/>
            <person name="Horton D.L."/>
            <person name="Alikhan N.F."/>
            <person name="Baker D."/>
            <person name="Gharbi K."/>
            <person name="Hall N."/>
            <person name="Watson M."/>
            <person name="Adriaenssens E.M."/>
            <person name="Foster-Nyarko E."/>
            <person name="Jarju S."/>
            <person name="Secka A."/>
            <person name="Antonio M."/>
            <person name="Oren A."/>
            <person name="Chaudhuri R.R."/>
            <person name="La Ragione R."/>
            <person name="Hildebrand F."/>
            <person name="Pallen M.J."/>
        </authorList>
    </citation>
    <scope>NUCLEOTIDE SEQUENCE</scope>
    <source>
        <strain evidence="18">B5-657</strain>
    </source>
</reference>
<dbReference type="GO" id="GO:0071555">
    <property type="term" value="P:cell wall organization"/>
    <property type="evidence" value="ECO:0007669"/>
    <property type="project" value="UniProtKB-KW"/>
</dbReference>
<evidence type="ECO:0000256" key="11">
    <source>
        <dbReference type="ARBA" id="ARBA00023136"/>
    </source>
</evidence>
<sequence length="279" mass="30490">MDILFMFKAAILGIVEGLTEFLPVSSTGHLIIFSNLLRFSDNAEFANMFTMVIQLGAILAVLVLYWRKIWGSVVHLLPTKERTFQQSGLYFWLMILISCIPAAVIGIPFDDLIEAKLFNPIVVACALFIGGLWMMYAESKLRGSHTTSLDHTLITPKMAIIVGLFQVLSIIPGMSRSASTIIGGWVAGFSTVAGAEYSFFLAIPVMFGQALLNLLGARGNLLASEWLALGVGFLVAFLVALAVIGSFISYLQKKPMKVFAIYRIIFAFIVLGCGMLGLF</sequence>
<evidence type="ECO:0000256" key="3">
    <source>
        <dbReference type="ARBA" id="ARBA00012374"/>
    </source>
</evidence>
<dbReference type="AlphaFoldDB" id="A0A9E2NLU5"/>
<evidence type="ECO:0000256" key="9">
    <source>
        <dbReference type="ARBA" id="ARBA00022984"/>
    </source>
</evidence>
<evidence type="ECO:0000256" key="4">
    <source>
        <dbReference type="ARBA" id="ARBA00021581"/>
    </source>
</evidence>
<keyword evidence="5 17" id="KW-1003">Cell membrane</keyword>
<dbReference type="GO" id="GO:0046677">
    <property type="term" value="P:response to antibiotic"/>
    <property type="evidence" value="ECO:0007669"/>
    <property type="project" value="UniProtKB-UniRule"/>
</dbReference>
<evidence type="ECO:0000313" key="19">
    <source>
        <dbReference type="Proteomes" id="UP000824229"/>
    </source>
</evidence>
<evidence type="ECO:0000256" key="6">
    <source>
        <dbReference type="ARBA" id="ARBA00022692"/>
    </source>
</evidence>
<evidence type="ECO:0000256" key="17">
    <source>
        <dbReference type="HAMAP-Rule" id="MF_01006"/>
    </source>
</evidence>
<keyword evidence="7 17" id="KW-0378">Hydrolase</keyword>
<feature type="transmembrane region" description="Helical" evidence="17">
    <location>
        <begin position="117"/>
        <end position="137"/>
    </location>
</feature>
<dbReference type="PANTHER" id="PTHR30622">
    <property type="entry name" value="UNDECAPRENYL-DIPHOSPHATASE"/>
    <property type="match status" value="1"/>
</dbReference>
<evidence type="ECO:0000313" key="18">
    <source>
        <dbReference type="EMBL" id="MBU3804751.1"/>
    </source>
</evidence>
<comment type="similarity">
    <text evidence="2 17">Belongs to the UppP family.</text>
</comment>
<comment type="caution">
    <text evidence="18">The sequence shown here is derived from an EMBL/GenBank/DDBJ whole genome shotgun (WGS) entry which is preliminary data.</text>
</comment>
<evidence type="ECO:0000256" key="12">
    <source>
        <dbReference type="ARBA" id="ARBA00023251"/>
    </source>
</evidence>
<protein>
    <recommendedName>
        <fullName evidence="4 17">Undecaprenyl-diphosphatase</fullName>
        <ecNumber evidence="3 17">3.6.1.27</ecNumber>
    </recommendedName>
    <alternativeName>
        <fullName evidence="15 17">Bacitracin resistance protein</fullName>
    </alternativeName>
    <alternativeName>
        <fullName evidence="14 17">Undecaprenyl pyrophosphate phosphatase</fullName>
    </alternativeName>
</protein>
<keyword evidence="6 17" id="KW-0812">Transmembrane</keyword>
<dbReference type="GO" id="GO:0008360">
    <property type="term" value="P:regulation of cell shape"/>
    <property type="evidence" value="ECO:0007669"/>
    <property type="project" value="UniProtKB-KW"/>
</dbReference>
<dbReference type="NCBIfam" id="TIGR00753">
    <property type="entry name" value="undec_PP_bacA"/>
    <property type="match status" value="1"/>
</dbReference>
<gene>
    <name evidence="17" type="primary">uppP</name>
    <name evidence="18" type="ORF">H9872_08335</name>
</gene>
<keyword evidence="10 17" id="KW-1133">Transmembrane helix</keyword>
<dbReference type="Pfam" id="PF02673">
    <property type="entry name" value="BacA"/>
    <property type="match status" value="1"/>
</dbReference>
<dbReference type="GO" id="GO:0005886">
    <property type="term" value="C:plasma membrane"/>
    <property type="evidence" value="ECO:0007669"/>
    <property type="project" value="UniProtKB-SubCell"/>
</dbReference>
<evidence type="ECO:0000256" key="2">
    <source>
        <dbReference type="ARBA" id="ARBA00010621"/>
    </source>
</evidence>
<keyword evidence="9 17" id="KW-0573">Peptidoglycan synthesis</keyword>
<dbReference type="GO" id="GO:0009252">
    <property type="term" value="P:peptidoglycan biosynthetic process"/>
    <property type="evidence" value="ECO:0007669"/>
    <property type="project" value="UniProtKB-KW"/>
</dbReference>
<feature type="transmembrane region" description="Helical" evidence="17">
    <location>
        <begin position="227"/>
        <end position="248"/>
    </location>
</feature>
<proteinExistence type="inferred from homology"/>